<dbReference type="Pfam" id="PF26341">
    <property type="entry name" value="AAA_SelU"/>
    <property type="match status" value="1"/>
</dbReference>
<dbReference type="PANTHER" id="PTHR30401">
    <property type="entry name" value="TRNA 2-SELENOURIDINE SYNTHASE"/>
    <property type="match status" value="1"/>
</dbReference>
<dbReference type="PROSITE" id="PS50206">
    <property type="entry name" value="RHODANESE_3"/>
    <property type="match status" value="1"/>
</dbReference>
<evidence type="ECO:0000313" key="3">
    <source>
        <dbReference type="EMBL" id="MDL5032019.1"/>
    </source>
</evidence>
<feature type="domain" description="Rhodanese" evidence="2">
    <location>
        <begin position="12"/>
        <end position="134"/>
    </location>
</feature>
<evidence type="ECO:0000313" key="4">
    <source>
        <dbReference type="Proteomes" id="UP001238603"/>
    </source>
</evidence>
<evidence type="ECO:0000259" key="2">
    <source>
        <dbReference type="PROSITE" id="PS50206"/>
    </source>
</evidence>
<dbReference type="InterPro" id="IPR017582">
    <property type="entry name" value="SelU"/>
</dbReference>
<keyword evidence="1" id="KW-0711">Selenium</keyword>
<dbReference type="GO" id="GO:0016740">
    <property type="term" value="F:transferase activity"/>
    <property type="evidence" value="ECO:0007669"/>
    <property type="project" value="UniProtKB-KW"/>
</dbReference>
<comment type="caution">
    <text evidence="3">The sequence shown here is derived from an EMBL/GenBank/DDBJ whole genome shotgun (WGS) entry which is preliminary data.</text>
</comment>
<name>A0ABT7LHW2_9BURK</name>
<dbReference type="InterPro" id="IPR001763">
    <property type="entry name" value="Rhodanese-like_dom"/>
</dbReference>
<dbReference type="InterPro" id="IPR058840">
    <property type="entry name" value="AAA_SelU"/>
</dbReference>
<proteinExistence type="predicted"/>
<dbReference type="InterPro" id="IPR036873">
    <property type="entry name" value="Rhodanese-like_dom_sf"/>
</dbReference>
<dbReference type="NCBIfam" id="NF008752">
    <property type="entry name" value="PRK11784.1-4"/>
    <property type="match status" value="1"/>
</dbReference>
<sequence length="350" mass="38589">MSRPSPITPDRLGEFDCLIDARSPAEYALDHLPGAINCPVLDDDERRIVGTLYKQQGAFEAKRVGGAMVAAQLARHLRESFADKPKSWRPLIYCWRGGMRSGTMVQWLRLVGWDAQQLQGGYKAFRGHVMERIATLTPQLKLQVICGPTGSAKTALLHALREAGAQVLDLEALARHKGSILGRWPGQEQPSQKAFETGLALVLQSLDPARPVFVEAESRKIGRLMLPDAVLAALRAADCIAIEAPLHARLSYLLQDYAYLGHDGEALAALLGQLNANTGLHANETITRWQAWARAGQMAPLFEALMTAHYDPLYARSQRSHYLRLAEARPLVLERLEGQDLARAAQLLLA</sequence>
<evidence type="ECO:0000256" key="1">
    <source>
        <dbReference type="ARBA" id="ARBA00023266"/>
    </source>
</evidence>
<dbReference type="NCBIfam" id="NF008750">
    <property type="entry name" value="PRK11784.1-2"/>
    <property type="match status" value="1"/>
</dbReference>
<gene>
    <name evidence="3" type="primary">mnmH</name>
    <name evidence="3" type="ORF">QRD43_08855</name>
</gene>
<dbReference type="RefSeq" id="WP_285982122.1">
    <property type="nucleotide sequence ID" value="NZ_JASVDS010000002.1"/>
</dbReference>
<reference evidence="3 4" key="1">
    <citation type="submission" date="2023-06" db="EMBL/GenBank/DDBJ databases">
        <title>Pelomonas sp. APW6 16S ribosomal RNA gene genome sequencing and assembly.</title>
        <authorList>
            <person name="Woo H."/>
        </authorList>
    </citation>
    <scope>NUCLEOTIDE SEQUENCE [LARGE SCALE GENOMIC DNA]</scope>
    <source>
        <strain evidence="3 4">APW6</strain>
    </source>
</reference>
<keyword evidence="3" id="KW-0808">Transferase</keyword>
<dbReference type="SMART" id="SM00450">
    <property type="entry name" value="RHOD"/>
    <property type="match status" value="1"/>
</dbReference>
<dbReference type="NCBIfam" id="TIGR03167">
    <property type="entry name" value="tRNA_sel_U_synt"/>
    <property type="match status" value="1"/>
</dbReference>
<dbReference type="Gene3D" id="3.40.250.10">
    <property type="entry name" value="Rhodanese-like domain"/>
    <property type="match status" value="1"/>
</dbReference>
<keyword evidence="4" id="KW-1185">Reference proteome</keyword>
<dbReference type="EC" id="2.5.1.-" evidence="3"/>
<accession>A0ABT7LHW2</accession>
<dbReference type="PANTHER" id="PTHR30401:SF0">
    <property type="entry name" value="TRNA 2-SELENOURIDINE SYNTHASE"/>
    <property type="match status" value="1"/>
</dbReference>
<organism evidence="3 4">
    <name type="scientific">Roseateles subflavus</name>
    <dbReference type="NCBI Taxonomy" id="3053353"/>
    <lineage>
        <taxon>Bacteria</taxon>
        <taxon>Pseudomonadati</taxon>
        <taxon>Pseudomonadota</taxon>
        <taxon>Betaproteobacteria</taxon>
        <taxon>Burkholderiales</taxon>
        <taxon>Sphaerotilaceae</taxon>
        <taxon>Roseateles</taxon>
    </lineage>
</organism>
<dbReference type="EMBL" id="JASVDS010000002">
    <property type="protein sequence ID" value="MDL5032019.1"/>
    <property type="molecule type" value="Genomic_DNA"/>
</dbReference>
<dbReference type="SUPFAM" id="SSF52821">
    <property type="entry name" value="Rhodanese/Cell cycle control phosphatase"/>
    <property type="match status" value="1"/>
</dbReference>
<dbReference type="Pfam" id="PF00581">
    <property type="entry name" value="Rhodanese"/>
    <property type="match status" value="1"/>
</dbReference>
<dbReference type="Proteomes" id="UP001238603">
    <property type="component" value="Unassembled WGS sequence"/>
</dbReference>
<protein>
    <submittedName>
        <fullName evidence="3">tRNA 2-selenouridine(34) synthase MnmH</fullName>
        <ecNumber evidence="3">2.5.1.-</ecNumber>
    </submittedName>
</protein>